<keyword evidence="1" id="KW-0813">Transport</keyword>
<dbReference type="InterPro" id="IPR003439">
    <property type="entry name" value="ABC_transporter-like_ATP-bd"/>
</dbReference>
<evidence type="ECO:0000256" key="1">
    <source>
        <dbReference type="ARBA" id="ARBA00022448"/>
    </source>
</evidence>
<dbReference type="PANTHER" id="PTHR42939">
    <property type="entry name" value="ABC TRANSPORTER ATP-BINDING PROTEIN ALBC-RELATED"/>
    <property type="match status" value="1"/>
</dbReference>
<dbReference type="AlphaFoldDB" id="A0A2N0UHT3"/>
<keyword evidence="3 5" id="KW-0067">ATP-binding</keyword>
<evidence type="ECO:0000259" key="4">
    <source>
        <dbReference type="PROSITE" id="PS50893"/>
    </source>
</evidence>
<evidence type="ECO:0000256" key="3">
    <source>
        <dbReference type="ARBA" id="ARBA00022840"/>
    </source>
</evidence>
<evidence type="ECO:0000313" key="5">
    <source>
        <dbReference type="EMBL" id="PKD26575.1"/>
    </source>
</evidence>
<dbReference type="EMBL" id="NNSR01000074">
    <property type="protein sequence ID" value="PKD26575.1"/>
    <property type="molecule type" value="Genomic_DNA"/>
</dbReference>
<evidence type="ECO:0000256" key="2">
    <source>
        <dbReference type="ARBA" id="ARBA00022741"/>
    </source>
</evidence>
<dbReference type="InterPro" id="IPR027417">
    <property type="entry name" value="P-loop_NTPase"/>
</dbReference>
<dbReference type="GO" id="GO:0016887">
    <property type="term" value="F:ATP hydrolysis activity"/>
    <property type="evidence" value="ECO:0007669"/>
    <property type="project" value="InterPro"/>
</dbReference>
<feature type="domain" description="ABC transporter" evidence="4">
    <location>
        <begin position="2"/>
        <end position="227"/>
    </location>
</feature>
<dbReference type="PROSITE" id="PS50893">
    <property type="entry name" value="ABC_TRANSPORTER_2"/>
    <property type="match status" value="1"/>
</dbReference>
<dbReference type="PANTHER" id="PTHR42939:SF1">
    <property type="entry name" value="ABC TRANSPORTER ATP-BINDING PROTEIN ALBC-RELATED"/>
    <property type="match status" value="1"/>
</dbReference>
<keyword evidence="6" id="KW-1185">Reference proteome</keyword>
<dbReference type="Gene3D" id="3.40.50.300">
    <property type="entry name" value="P-loop containing nucleotide triphosphate hydrolases"/>
    <property type="match status" value="1"/>
</dbReference>
<gene>
    <name evidence="5" type="primary">ytrB</name>
    <name evidence="5" type="ORF">RBATCC27255_01942</name>
</gene>
<protein>
    <submittedName>
        <fullName evidence="5">ABC transporter ATP-binding protein YtrB</fullName>
    </submittedName>
</protein>
<dbReference type="InterPro" id="IPR003593">
    <property type="entry name" value="AAA+_ATPase"/>
</dbReference>
<dbReference type="SUPFAM" id="SSF52540">
    <property type="entry name" value="P-loop containing nucleoside triphosphate hydrolases"/>
    <property type="match status" value="1"/>
</dbReference>
<accession>A0A2N0UHT3</accession>
<dbReference type="SMART" id="SM00382">
    <property type="entry name" value="AAA"/>
    <property type="match status" value="1"/>
</dbReference>
<name>A0A2N0UHT3_9FIRM</name>
<dbReference type="CDD" id="cd03230">
    <property type="entry name" value="ABC_DR_subfamily_A"/>
    <property type="match status" value="1"/>
</dbReference>
<dbReference type="Proteomes" id="UP000233425">
    <property type="component" value="Unassembled WGS sequence"/>
</dbReference>
<evidence type="ECO:0000313" key="6">
    <source>
        <dbReference type="Proteomes" id="UP000233425"/>
    </source>
</evidence>
<comment type="caution">
    <text evidence="5">The sequence shown here is derived from an EMBL/GenBank/DDBJ whole genome shotgun (WGS) entry which is preliminary data.</text>
</comment>
<keyword evidence="2" id="KW-0547">Nucleotide-binding</keyword>
<proteinExistence type="predicted"/>
<dbReference type="RefSeq" id="WP_101029845.1">
    <property type="nucleotide sequence ID" value="NZ_CABMMZ010000074.1"/>
</dbReference>
<dbReference type="Pfam" id="PF00005">
    <property type="entry name" value="ABC_tran"/>
    <property type="match status" value="1"/>
</dbReference>
<reference evidence="5" key="1">
    <citation type="journal article" date="2018" name="Environ. Microbiol.">
        <title>Sporulation capability and amylosome conservation among diverse human colonic and rumen isolates of the keystone starch-degrader Ruminococcus bromii.</title>
        <authorList>
            <person name="Mukhopadhya I."/>
            <person name="Morais S."/>
            <person name="Laverde-Gomez J."/>
            <person name="Sheridan P.O."/>
            <person name="Walker A.W."/>
            <person name="Kelly W."/>
            <person name="Klieve A.V."/>
            <person name="Ouwerkerk D."/>
            <person name="Duncan S.H."/>
            <person name="Louis P."/>
            <person name="Koropatkin N."/>
            <person name="Cockburn D."/>
            <person name="Kibler R."/>
            <person name="Cooper P.J."/>
            <person name="Sandoval C."/>
            <person name="Crost E."/>
            <person name="Juge N."/>
            <person name="Bayer E.A."/>
            <person name="Flint H.J."/>
        </authorList>
    </citation>
    <scope>NUCLEOTIDE SEQUENCE [LARGE SCALE GENOMIC DNA]</scope>
    <source>
        <strain evidence="5">ATCC 27255</strain>
    </source>
</reference>
<dbReference type="GO" id="GO:0005524">
    <property type="term" value="F:ATP binding"/>
    <property type="evidence" value="ECO:0007669"/>
    <property type="project" value="UniProtKB-KW"/>
</dbReference>
<organism evidence="5 6">
    <name type="scientific">Ruminococcus bromii</name>
    <dbReference type="NCBI Taxonomy" id="40518"/>
    <lineage>
        <taxon>Bacteria</taxon>
        <taxon>Bacillati</taxon>
        <taxon>Bacillota</taxon>
        <taxon>Clostridia</taxon>
        <taxon>Eubacteriales</taxon>
        <taxon>Oscillospiraceae</taxon>
        <taxon>Ruminococcus</taxon>
    </lineage>
</organism>
<dbReference type="InterPro" id="IPR051782">
    <property type="entry name" value="ABC_Transporter_VariousFunc"/>
</dbReference>
<sequence length="298" mass="33526">MIEVNHITKKFGKVTAVDDFTLTVNRGSVLGIVGSNGGGKSTLLRIMSGVFDPDKGEVNINGINILNNPSVKGECFFIPDYPYFSNSSTLENTAFLFRSLYPNWNENAFKQFCSVFPIDPDARIIDMSKGMQRQAALILALSTCPRYLLLDEIFDGLDPVVRKLVKKIIIDNVSANDMTVVVASHNLRELEELCDRICLMHKGKLLLEREIDEIKLGLRKVQVAFTEVPDNSFFNEINVINTWRNGNIFNLTIKGTEEEFMPKLQELNPIYISAVPMTLEEIFICEMGVAGYDTENIL</sequence>